<feature type="domain" description="Methyltransferase type 11" evidence="2">
    <location>
        <begin position="76"/>
        <end position="170"/>
    </location>
</feature>
<keyword evidence="4" id="KW-1185">Reference proteome</keyword>
<sequence>MLLHQTRLPMSAQTANLDEQNIAFWNELCGSNQARVLGIADASPASLKKFDDWFLSFYPYLFLHIPFEELKGKDVLEVGLGYGTIAQRLAESGARYTGLDIASGPVEMANFRIRQAGLEGQAVQGSVLKAPFPDESFDMIVTIGCLHHTGNLQRALDECYRLLRPDGKLMVMLYYAYSYRRWEQARSETLRYWFRERFGYVGPVKPLSDAEKWDYDHNEKGQAAPHTDFVSVRSLRKMTSKFSSFSYRRENINTEPPFQKWSSRRELLKTKYPGIVGLEIYATLTK</sequence>
<dbReference type="InterPro" id="IPR050447">
    <property type="entry name" value="Erg6_SMT_methyltransf"/>
</dbReference>
<dbReference type="Pfam" id="PF08241">
    <property type="entry name" value="Methyltransf_11"/>
    <property type="match status" value="1"/>
</dbReference>
<dbReference type="InterPro" id="IPR013216">
    <property type="entry name" value="Methyltransf_11"/>
</dbReference>
<dbReference type="STRING" id="1029756.W911_00495"/>
<evidence type="ECO:0000256" key="1">
    <source>
        <dbReference type="ARBA" id="ARBA00022679"/>
    </source>
</evidence>
<dbReference type="CDD" id="cd02440">
    <property type="entry name" value="AdoMet_MTases"/>
    <property type="match status" value="1"/>
</dbReference>
<organism evidence="3 4">
    <name type="scientific">Hyphomicrobium nitrativorans NL23</name>
    <dbReference type="NCBI Taxonomy" id="1029756"/>
    <lineage>
        <taxon>Bacteria</taxon>
        <taxon>Pseudomonadati</taxon>
        <taxon>Pseudomonadota</taxon>
        <taxon>Alphaproteobacteria</taxon>
        <taxon>Hyphomicrobiales</taxon>
        <taxon>Hyphomicrobiaceae</taxon>
        <taxon>Hyphomicrobium</taxon>
    </lineage>
</organism>
<dbReference type="PANTHER" id="PTHR44068:SF11">
    <property type="entry name" value="GERANYL DIPHOSPHATE 2-C-METHYLTRANSFERASE"/>
    <property type="match status" value="1"/>
</dbReference>
<proteinExistence type="predicted"/>
<dbReference type="Gene3D" id="3.40.50.150">
    <property type="entry name" value="Vaccinia Virus protein VP39"/>
    <property type="match status" value="1"/>
</dbReference>
<dbReference type="SUPFAM" id="SSF53335">
    <property type="entry name" value="S-adenosyl-L-methionine-dependent methyltransferases"/>
    <property type="match status" value="1"/>
</dbReference>
<dbReference type="KEGG" id="hni:W911_00495"/>
<dbReference type="HOGENOM" id="CLU_972468_0_0_5"/>
<name>V5SG10_9HYPH</name>
<dbReference type="InterPro" id="IPR029063">
    <property type="entry name" value="SAM-dependent_MTases_sf"/>
</dbReference>
<keyword evidence="1" id="KW-0808">Transferase</keyword>
<dbReference type="AlphaFoldDB" id="V5SG10"/>
<reference evidence="3 4" key="1">
    <citation type="journal article" date="2014" name="Genome Announc.">
        <title>Complete Genome Sequence of Hyphomicrobium nitrativorans Strain NL23, a Denitrifying Bacterium Isolated from Biofilm of a Methanol-Fed Denitrification System Treating Seawater at the Montreal Biodome.</title>
        <authorList>
            <person name="Martineau C."/>
            <person name="Villeneuve C."/>
            <person name="Mauffrey F."/>
            <person name="Villemur R."/>
        </authorList>
    </citation>
    <scope>NUCLEOTIDE SEQUENCE [LARGE SCALE GENOMIC DNA]</scope>
    <source>
        <strain evidence="3">NL23</strain>
    </source>
</reference>
<dbReference type="PANTHER" id="PTHR44068">
    <property type="entry name" value="ZGC:194242"/>
    <property type="match status" value="1"/>
</dbReference>
<evidence type="ECO:0000259" key="2">
    <source>
        <dbReference type="Pfam" id="PF08241"/>
    </source>
</evidence>
<protein>
    <recommendedName>
        <fullName evidence="2">Methyltransferase type 11 domain-containing protein</fullName>
    </recommendedName>
</protein>
<dbReference type="Proteomes" id="UP000018542">
    <property type="component" value="Chromosome"/>
</dbReference>
<evidence type="ECO:0000313" key="4">
    <source>
        <dbReference type="Proteomes" id="UP000018542"/>
    </source>
</evidence>
<gene>
    <name evidence="3" type="ORF">W911_00495</name>
</gene>
<dbReference type="PATRIC" id="fig|1029756.8.peg.108"/>
<dbReference type="GO" id="GO:0008757">
    <property type="term" value="F:S-adenosylmethionine-dependent methyltransferase activity"/>
    <property type="evidence" value="ECO:0007669"/>
    <property type="project" value="InterPro"/>
</dbReference>
<evidence type="ECO:0000313" key="3">
    <source>
        <dbReference type="EMBL" id="AHB49796.1"/>
    </source>
</evidence>
<dbReference type="EMBL" id="CP006912">
    <property type="protein sequence ID" value="AHB49796.1"/>
    <property type="molecule type" value="Genomic_DNA"/>
</dbReference>
<accession>V5SG10</accession>